<dbReference type="STRING" id="1217705.F900_02163"/>
<evidence type="ECO:0000256" key="2">
    <source>
        <dbReference type="ARBA" id="ARBA00022448"/>
    </source>
</evidence>
<dbReference type="Pfam" id="PF13379">
    <property type="entry name" value="NMT1_2"/>
    <property type="match status" value="1"/>
</dbReference>
<dbReference type="PANTHER" id="PTHR30024:SF43">
    <property type="entry name" value="BLL4572 PROTEIN"/>
    <property type="match status" value="1"/>
</dbReference>
<reference evidence="7 8" key="1">
    <citation type="submission" date="2013-02" db="EMBL/GenBank/DDBJ databases">
        <title>The Genome Sequence of Acinetobacter sp. ANC 3862.</title>
        <authorList>
            <consortium name="The Broad Institute Genome Sequencing Platform"/>
            <consortium name="The Broad Institute Genome Sequencing Center for Infectious Disease"/>
            <person name="Cerqueira G."/>
            <person name="Feldgarden M."/>
            <person name="Courvalin P."/>
            <person name="Perichon B."/>
            <person name="Grillot-Courvalin C."/>
            <person name="Clermont D."/>
            <person name="Rocha E."/>
            <person name="Yoon E.-J."/>
            <person name="Nemec A."/>
            <person name="Walker B."/>
            <person name="Young S.K."/>
            <person name="Zeng Q."/>
            <person name="Gargeya S."/>
            <person name="Fitzgerald M."/>
            <person name="Haas B."/>
            <person name="Abouelleil A."/>
            <person name="Alvarado L."/>
            <person name="Arachchi H.M."/>
            <person name="Berlin A.M."/>
            <person name="Chapman S.B."/>
            <person name="Dewar J."/>
            <person name="Goldberg J."/>
            <person name="Griggs A."/>
            <person name="Gujja S."/>
            <person name="Hansen M."/>
            <person name="Howarth C."/>
            <person name="Imamovic A."/>
            <person name="Larimer J."/>
            <person name="McCowan C."/>
            <person name="Murphy C."/>
            <person name="Neiman D."/>
            <person name="Pearson M."/>
            <person name="Priest M."/>
            <person name="Roberts A."/>
            <person name="Saif S."/>
            <person name="Shea T."/>
            <person name="Sisk P."/>
            <person name="Sykes S."/>
            <person name="Wortman J."/>
            <person name="Nusbaum C."/>
            <person name="Birren B."/>
        </authorList>
    </citation>
    <scope>NUCLEOTIDE SEQUENCE [LARGE SCALE GENOMIC DNA]</scope>
    <source>
        <strain evidence="7 8">ANC 3862</strain>
    </source>
</reference>
<comment type="caution">
    <text evidence="7">The sequence shown here is derived from an EMBL/GenBank/DDBJ whole genome shotgun (WGS) entry which is preliminary data.</text>
</comment>
<keyword evidence="6" id="KW-0732">Signal</keyword>
<dbReference type="SUPFAM" id="SSF53850">
    <property type="entry name" value="Periplasmic binding protein-like II"/>
    <property type="match status" value="1"/>
</dbReference>
<evidence type="ECO:0000313" key="8">
    <source>
        <dbReference type="Proteomes" id="UP000013248"/>
    </source>
</evidence>
<accession>N9NCC0</accession>
<protein>
    <recommendedName>
        <fullName evidence="9">Nitrate ABC transporter substrate-binding protein</fullName>
    </recommendedName>
</protein>
<evidence type="ECO:0000256" key="3">
    <source>
        <dbReference type="ARBA" id="ARBA00022475"/>
    </source>
</evidence>
<dbReference type="Gene3D" id="3.40.190.10">
    <property type="entry name" value="Periplasmic binding protein-like II"/>
    <property type="match status" value="2"/>
</dbReference>
<keyword evidence="5" id="KW-0472">Membrane</keyword>
<dbReference type="HOGENOM" id="CLU_037398_0_0_6"/>
<evidence type="ECO:0000256" key="1">
    <source>
        <dbReference type="ARBA" id="ARBA00004308"/>
    </source>
</evidence>
<dbReference type="Proteomes" id="UP000013248">
    <property type="component" value="Unassembled WGS sequence"/>
</dbReference>
<evidence type="ECO:0000256" key="4">
    <source>
        <dbReference type="ARBA" id="ARBA00022519"/>
    </source>
</evidence>
<sequence>MKSIYFSKASMICYMTSVVLLFTGCHPSPASDTNNTAPSTSEKTSLKIGFIKLTDMAPLAIAAEKGFFKDEGLQVQLEAQPNWKVLYERVQKGDLDGAHMLAAMPLASMTTTSDVQIISPFTMSYNGAGITVSNAIWTEMKKNIRLENDKPKHPISASTLKPIVDQYKQQKKPFNLGMTFPTGTHNYMLRYWLAAGGINPGKYDPNKNDFSGNIDADVNLSVVPPPEMMANMVAGTTLGYAVGEPWNQKAVKKGFGVPVITSDVLWENGADKVFGITSTFAEKNPNTTIKVVKALIRASHWLDENDHIHRREAAKLIAQTNYVGVDEDIIANSMTGVFEYEKGDIRPLKSFNTFFTGQYGIPYYSDAIWWLTQMRRWGQIPETKPDHWYLEIAQKTYRPDIYTAAANSLIAEGKMKREQFPNLTTATFIKPPQTSRLDGIVFDANKPTSFLAAFKIGNK</sequence>
<evidence type="ECO:0000313" key="7">
    <source>
        <dbReference type="EMBL" id="ENX00492.1"/>
    </source>
</evidence>
<dbReference type="CDD" id="cd13553">
    <property type="entry name" value="PBP2_NrtA_CpmA_like"/>
    <property type="match status" value="1"/>
</dbReference>
<dbReference type="InterPro" id="IPR044527">
    <property type="entry name" value="NrtA/CpmA_ABC-bd_dom"/>
</dbReference>
<keyword evidence="3" id="KW-1003">Cell membrane</keyword>
<proteinExistence type="predicted"/>
<evidence type="ECO:0008006" key="9">
    <source>
        <dbReference type="Google" id="ProtNLM"/>
    </source>
</evidence>
<dbReference type="eggNOG" id="COG0715">
    <property type="taxonomic scope" value="Bacteria"/>
</dbReference>
<evidence type="ECO:0000256" key="6">
    <source>
        <dbReference type="SAM" id="SignalP"/>
    </source>
</evidence>
<keyword evidence="4" id="KW-0997">Cell inner membrane</keyword>
<dbReference type="PANTHER" id="PTHR30024">
    <property type="entry name" value="ALIPHATIC SULFONATES-BINDING PROTEIN-RELATED"/>
    <property type="match status" value="1"/>
</dbReference>
<keyword evidence="2" id="KW-0813">Transport</keyword>
<dbReference type="PROSITE" id="PS51257">
    <property type="entry name" value="PROKAR_LIPOPROTEIN"/>
    <property type="match status" value="1"/>
</dbReference>
<dbReference type="GO" id="GO:0012505">
    <property type="term" value="C:endomembrane system"/>
    <property type="evidence" value="ECO:0007669"/>
    <property type="project" value="UniProtKB-SubCell"/>
</dbReference>
<dbReference type="EMBL" id="APRP01000022">
    <property type="protein sequence ID" value="ENX00492.1"/>
    <property type="molecule type" value="Genomic_DNA"/>
</dbReference>
<dbReference type="PATRIC" id="fig|1217705.3.peg.2101"/>
<feature type="signal peptide" evidence="6">
    <location>
        <begin position="1"/>
        <end position="30"/>
    </location>
</feature>
<name>N9NCC0_9GAMM</name>
<organism evidence="7 8">
    <name type="scientific">Acinetobacter modestus</name>
    <dbReference type="NCBI Taxonomy" id="1776740"/>
    <lineage>
        <taxon>Bacteria</taxon>
        <taxon>Pseudomonadati</taxon>
        <taxon>Pseudomonadota</taxon>
        <taxon>Gammaproteobacteria</taxon>
        <taxon>Moraxellales</taxon>
        <taxon>Moraxellaceae</taxon>
        <taxon>Acinetobacter</taxon>
    </lineage>
</organism>
<comment type="subcellular location">
    <subcellularLocation>
        <location evidence="1">Endomembrane system</location>
    </subcellularLocation>
</comment>
<gene>
    <name evidence="7" type="ORF">F900_02163</name>
</gene>
<dbReference type="AlphaFoldDB" id="N9NCC0"/>
<feature type="chain" id="PRO_5004148971" description="Nitrate ABC transporter substrate-binding protein" evidence="6">
    <location>
        <begin position="31"/>
        <end position="459"/>
    </location>
</feature>
<evidence type="ECO:0000256" key="5">
    <source>
        <dbReference type="ARBA" id="ARBA00023136"/>
    </source>
</evidence>